<evidence type="ECO:0000313" key="3">
    <source>
        <dbReference type="Proteomes" id="UP000019376"/>
    </source>
</evidence>
<feature type="compositionally biased region" description="Basic and acidic residues" evidence="1">
    <location>
        <begin position="94"/>
        <end position="103"/>
    </location>
</feature>
<sequence length="171" mass="19380">MENRGFSSILFFPPRLPHQVHSFAKIRKLLGYSSPPIPLLCWSVLRRSHLGQISWCIFTLFRLNTPEEFLLQKREKENKNKNNSHPPSIPSIEIEPHAKRSKTDTTCAVKPRTESTVSSFPVTPHPYAKPYSTGFCGMETHAPERLLNKESITFIEEVGAPATAPSEAFHL</sequence>
<protein>
    <submittedName>
        <fullName evidence="2">Uncharacterized protein</fullName>
    </submittedName>
</protein>
<accession>S7ZBA1</accession>
<name>S7ZBA1_PENO1</name>
<keyword evidence="3" id="KW-1185">Reference proteome</keyword>
<reference evidence="2 3" key="1">
    <citation type="journal article" date="2013" name="PLoS ONE">
        <title>Genomic and secretomic analyses reveal unique features of the lignocellulolytic enzyme system of Penicillium decumbens.</title>
        <authorList>
            <person name="Liu G."/>
            <person name="Zhang L."/>
            <person name="Wei X."/>
            <person name="Zou G."/>
            <person name="Qin Y."/>
            <person name="Ma L."/>
            <person name="Li J."/>
            <person name="Zheng H."/>
            <person name="Wang S."/>
            <person name="Wang C."/>
            <person name="Xun L."/>
            <person name="Zhao G.-P."/>
            <person name="Zhou Z."/>
            <person name="Qu Y."/>
        </authorList>
    </citation>
    <scope>NUCLEOTIDE SEQUENCE [LARGE SCALE GENOMIC DNA]</scope>
    <source>
        <strain evidence="3">114-2 / CGMCC 5302</strain>
    </source>
</reference>
<dbReference type="EMBL" id="KB644410">
    <property type="protein sequence ID" value="EPS27524.1"/>
    <property type="molecule type" value="Genomic_DNA"/>
</dbReference>
<proteinExistence type="predicted"/>
<dbReference type="AlphaFoldDB" id="S7ZBA1"/>
<evidence type="ECO:0000256" key="1">
    <source>
        <dbReference type="SAM" id="MobiDB-lite"/>
    </source>
</evidence>
<dbReference type="Proteomes" id="UP000019376">
    <property type="component" value="Unassembled WGS sequence"/>
</dbReference>
<organism evidence="2 3">
    <name type="scientific">Penicillium oxalicum (strain 114-2 / CGMCC 5302)</name>
    <name type="common">Penicillium decumbens</name>
    <dbReference type="NCBI Taxonomy" id="933388"/>
    <lineage>
        <taxon>Eukaryota</taxon>
        <taxon>Fungi</taxon>
        <taxon>Dikarya</taxon>
        <taxon>Ascomycota</taxon>
        <taxon>Pezizomycotina</taxon>
        <taxon>Eurotiomycetes</taxon>
        <taxon>Eurotiomycetidae</taxon>
        <taxon>Eurotiales</taxon>
        <taxon>Aspergillaceae</taxon>
        <taxon>Penicillium</taxon>
    </lineage>
</organism>
<feature type="region of interest" description="Disordered" evidence="1">
    <location>
        <begin position="76"/>
        <end position="119"/>
    </location>
</feature>
<dbReference type="HOGENOM" id="CLU_1563400_0_0_1"/>
<feature type="compositionally biased region" description="Low complexity" evidence="1">
    <location>
        <begin position="81"/>
        <end position="93"/>
    </location>
</feature>
<gene>
    <name evidence="2" type="ORF">PDE_02467</name>
</gene>
<evidence type="ECO:0000313" key="2">
    <source>
        <dbReference type="EMBL" id="EPS27524.1"/>
    </source>
</evidence>